<reference evidence="2" key="1">
    <citation type="journal article" date="2020" name="Stud. Mycol.">
        <title>101 Dothideomycetes genomes: a test case for predicting lifestyles and emergence of pathogens.</title>
        <authorList>
            <person name="Haridas S."/>
            <person name="Albert R."/>
            <person name="Binder M."/>
            <person name="Bloem J."/>
            <person name="Labutti K."/>
            <person name="Salamov A."/>
            <person name="Andreopoulos B."/>
            <person name="Baker S."/>
            <person name="Barry K."/>
            <person name="Bills G."/>
            <person name="Bluhm B."/>
            <person name="Cannon C."/>
            <person name="Castanera R."/>
            <person name="Culley D."/>
            <person name="Daum C."/>
            <person name="Ezra D."/>
            <person name="Gonzalez J."/>
            <person name="Henrissat B."/>
            <person name="Kuo A."/>
            <person name="Liang C."/>
            <person name="Lipzen A."/>
            <person name="Lutzoni F."/>
            <person name="Magnuson J."/>
            <person name="Mondo S."/>
            <person name="Nolan M."/>
            <person name="Ohm R."/>
            <person name="Pangilinan J."/>
            <person name="Park H.-J."/>
            <person name="Ramirez L."/>
            <person name="Alfaro M."/>
            <person name="Sun H."/>
            <person name="Tritt A."/>
            <person name="Yoshinaga Y."/>
            <person name="Zwiers L.-H."/>
            <person name="Turgeon B."/>
            <person name="Goodwin S."/>
            <person name="Spatafora J."/>
            <person name="Crous P."/>
            <person name="Grigoriev I."/>
        </authorList>
    </citation>
    <scope>NUCLEOTIDE SEQUENCE</scope>
    <source>
        <strain evidence="2">CBS 119925</strain>
    </source>
</reference>
<proteinExistence type="predicted"/>
<name>A0A6A6V5M0_9PLEO</name>
<dbReference type="InterPro" id="IPR006598">
    <property type="entry name" value="CAP10"/>
</dbReference>
<protein>
    <recommendedName>
        <fullName evidence="1">Glycosyl transferase CAP10 domain-containing protein</fullName>
    </recommendedName>
</protein>
<dbReference type="PANTHER" id="PTHR12203">
    <property type="entry name" value="KDEL LYS-ASP-GLU-LEU CONTAINING - RELATED"/>
    <property type="match status" value="1"/>
</dbReference>
<keyword evidence="3" id="KW-1185">Reference proteome</keyword>
<feature type="domain" description="Glycosyl transferase CAP10" evidence="1">
    <location>
        <begin position="128"/>
        <end position="398"/>
    </location>
</feature>
<dbReference type="Proteomes" id="UP000799440">
    <property type="component" value="Unassembled WGS sequence"/>
</dbReference>
<dbReference type="EMBL" id="MU006588">
    <property type="protein sequence ID" value="KAF2744497.1"/>
    <property type="molecule type" value="Genomic_DNA"/>
</dbReference>
<evidence type="ECO:0000313" key="3">
    <source>
        <dbReference type="Proteomes" id="UP000799440"/>
    </source>
</evidence>
<dbReference type="PANTHER" id="PTHR12203:SF63">
    <property type="entry name" value="GLYCOSYL TRANSFERASE CAP10 DOMAIN-CONTAINING PROTEIN"/>
    <property type="match status" value="1"/>
</dbReference>
<sequence length="421" mass="47196">MAPFRKRAIIFCVFLAVILWRFAGSGSKSFYFTLKRTQTHTETPASSTKDGGVVNSSLWTRLNLTETECATAFPGLFTDITNNIKNGPFIFAKANPNYQGLVQGRIIDGNRLSTLSQLHRALLTSPSHLPNIHFAFVTNDVPKNNSWAFARPNKSHSGNIWLIPHPAFWASPLPPLHPLDTILSRISTLESQTTFSQKLDKVVWRGTPWFNPLAYPLLRQHLLKATKGKEWADIDAFDIGAKGEYRNALPIEQFCGYRYVVYTEGVTYSGRLPYHQACASVLVMAPVTWVTHTGFWLRPIWAGDLMGGGREDGGGGEGGETLVETVEDWREANTVYVDPKFEMLEDVVMFLRRNPEVAETLARNLRQSGVGTGFLGPAAEVCYWRALIRGWASVVRTGETWGDEVGVRYEEWILREVARGK</sequence>
<organism evidence="2 3">
    <name type="scientific">Sporormia fimetaria CBS 119925</name>
    <dbReference type="NCBI Taxonomy" id="1340428"/>
    <lineage>
        <taxon>Eukaryota</taxon>
        <taxon>Fungi</taxon>
        <taxon>Dikarya</taxon>
        <taxon>Ascomycota</taxon>
        <taxon>Pezizomycotina</taxon>
        <taxon>Dothideomycetes</taxon>
        <taxon>Pleosporomycetidae</taxon>
        <taxon>Pleosporales</taxon>
        <taxon>Sporormiaceae</taxon>
        <taxon>Sporormia</taxon>
    </lineage>
</organism>
<gene>
    <name evidence="2" type="ORF">M011DRAFT_449127</name>
</gene>
<evidence type="ECO:0000259" key="1">
    <source>
        <dbReference type="SMART" id="SM00672"/>
    </source>
</evidence>
<dbReference type="InterPro" id="IPR051091">
    <property type="entry name" value="O-Glucosyltr/Glycosyltrsf_90"/>
</dbReference>
<dbReference type="OrthoDB" id="202415at2759"/>
<dbReference type="SMART" id="SM00672">
    <property type="entry name" value="CAP10"/>
    <property type="match status" value="1"/>
</dbReference>
<accession>A0A6A6V5M0</accession>
<dbReference type="AlphaFoldDB" id="A0A6A6V5M0"/>
<evidence type="ECO:0000313" key="2">
    <source>
        <dbReference type="EMBL" id="KAF2744497.1"/>
    </source>
</evidence>
<dbReference type="Pfam" id="PF05686">
    <property type="entry name" value="Glyco_transf_90"/>
    <property type="match status" value="1"/>
</dbReference>